<evidence type="ECO:0000256" key="1">
    <source>
        <dbReference type="PROSITE-ProRule" id="PRU00371"/>
    </source>
</evidence>
<dbReference type="PANTHER" id="PTHR12243">
    <property type="entry name" value="MADF DOMAIN TRANSCRIPTION FACTOR"/>
    <property type="match status" value="1"/>
</dbReference>
<evidence type="ECO:0008006" key="7">
    <source>
        <dbReference type="Google" id="ProtNLM"/>
    </source>
</evidence>
<keyword evidence="6" id="KW-1185">Reference proteome</keyword>
<protein>
    <recommendedName>
        <fullName evidence="7">MADF domain-containing protein</fullName>
    </recommendedName>
</protein>
<feature type="domain" description="BESS" evidence="4">
    <location>
        <begin position="175"/>
        <end position="214"/>
    </location>
</feature>
<dbReference type="SMART" id="SM00595">
    <property type="entry name" value="MADF"/>
    <property type="match status" value="1"/>
</dbReference>
<evidence type="ECO:0000313" key="5">
    <source>
        <dbReference type="EMBL" id="KAG7301057.1"/>
    </source>
</evidence>
<comment type="subcellular location">
    <subcellularLocation>
        <location evidence="1">Nucleus</location>
    </subcellularLocation>
</comment>
<dbReference type="InterPro" id="IPR004210">
    <property type="entry name" value="BESS_motif"/>
</dbReference>
<accession>A0ABQ7Q754</accession>
<sequence>MMENFDTERFIIEIQSRPSIWDSSSSDYSDRDLKKKCWEEVVDLFGEQEQTVEQKKSFGIVLQKRWKSIRSCYVREAKRQKNVKSGSGATNRKSEYIYFKQLQFLKRVVAIREESVDEENSESVNSFEVSELPIQKVTNKRKATADDPFVQALNNSIAQRRRETAEQRLRETAELDEDRLFLLSMLSTLKNLPPQVKMSTKIKMLTLLNDASDFSGNRTFDYADRLFRHTSEMNPGGRIVSHENYHPGYSTQRQVIATEQPGPSFRTNTNYHNETITNSTNSPYNSMDTIYTSSPSDTHDSLDSEPLMDLYSP</sequence>
<dbReference type="Pfam" id="PF10545">
    <property type="entry name" value="MADF_DNA_bdg"/>
    <property type="match status" value="1"/>
</dbReference>
<dbReference type="EMBL" id="JAHIBW010000020">
    <property type="protein sequence ID" value="KAG7301057.1"/>
    <property type="molecule type" value="Genomic_DNA"/>
</dbReference>
<comment type="caution">
    <text evidence="5">The sequence shown here is derived from an EMBL/GenBank/DDBJ whole genome shotgun (WGS) entry which is preliminary data.</text>
</comment>
<dbReference type="PANTHER" id="PTHR12243:SF69">
    <property type="entry name" value="SI:CH73-59F11.3"/>
    <property type="match status" value="1"/>
</dbReference>
<proteinExistence type="predicted"/>
<dbReference type="PROSITE" id="PS51031">
    <property type="entry name" value="BESS"/>
    <property type="match status" value="1"/>
</dbReference>
<evidence type="ECO:0000259" key="4">
    <source>
        <dbReference type="PROSITE" id="PS51031"/>
    </source>
</evidence>
<dbReference type="Proteomes" id="UP000823941">
    <property type="component" value="Chromosome 20"/>
</dbReference>
<feature type="compositionally biased region" description="Polar residues" evidence="2">
    <location>
        <begin position="265"/>
        <end position="296"/>
    </location>
</feature>
<keyword evidence="1" id="KW-0539">Nucleus</keyword>
<dbReference type="InterPro" id="IPR006578">
    <property type="entry name" value="MADF-dom"/>
</dbReference>
<dbReference type="Pfam" id="PF02944">
    <property type="entry name" value="BESS"/>
    <property type="match status" value="1"/>
</dbReference>
<evidence type="ECO:0000313" key="6">
    <source>
        <dbReference type="Proteomes" id="UP000823941"/>
    </source>
</evidence>
<evidence type="ECO:0000259" key="3">
    <source>
        <dbReference type="PROSITE" id="PS51029"/>
    </source>
</evidence>
<dbReference type="PROSITE" id="PS51029">
    <property type="entry name" value="MADF"/>
    <property type="match status" value="1"/>
</dbReference>
<gene>
    <name evidence="5" type="ORF">JYU34_015433</name>
</gene>
<evidence type="ECO:0000256" key="2">
    <source>
        <dbReference type="SAM" id="MobiDB-lite"/>
    </source>
</evidence>
<reference evidence="5 6" key="1">
    <citation type="submission" date="2021-06" db="EMBL/GenBank/DDBJ databases">
        <title>A haploid diamondback moth (Plutella xylostella L.) genome assembly resolves 31 chromosomes and identifies a diamide resistance mutation.</title>
        <authorList>
            <person name="Ward C.M."/>
            <person name="Perry K.D."/>
            <person name="Baker G."/>
            <person name="Powis K."/>
            <person name="Heckel D.G."/>
            <person name="Baxter S.W."/>
        </authorList>
    </citation>
    <scope>NUCLEOTIDE SEQUENCE [LARGE SCALE GENOMIC DNA]</scope>
    <source>
        <strain evidence="5 6">LV</strain>
        <tissue evidence="5">Single pupa</tissue>
    </source>
</reference>
<dbReference type="InterPro" id="IPR039353">
    <property type="entry name" value="TF_Adf1"/>
</dbReference>
<feature type="region of interest" description="Disordered" evidence="2">
    <location>
        <begin position="265"/>
        <end position="313"/>
    </location>
</feature>
<name>A0ABQ7Q754_PLUXY</name>
<organism evidence="5 6">
    <name type="scientific">Plutella xylostella</name>
    <name type="common">Diamondback moth</name>
    <name type="synonym">Plutella maculipennis</name>
    <dbReference type="NCBI Taxonomy" id="51655"/>
    <lineage>
        <taxon>Eukaryota</taxon>
        <taxon>Metazoa</taxon>
        <taxon>Ecdysozoa</taxon>
        <taxon>Arthropoda</taxon>
        <taxon>Hexapoda</taxon>
        <taxon>Insecta</taxon>
        <taxon>Pterygota</taxon>
        <taxon>Neoptera</taxon>
        <taxon>Endopterygota</taxon>
        <taxon>Lepidoptera</taxon>
        <taxon>Glossata</taxon>
        <taxon>Ditrysia</taxon>
        <taxon>Yponomeutoidea</taxon>
        <taxon>Plutellidae</taxon>
        <taxon>Plutella</taxon>
    </lineage>
</organism>
<feature type="domain" description="MADF" evidence="3">
    <location>
        <begin position="9"/>
        <end position="110"/>
    </location>
</feature>